<gene>
    <name evidence="1" type="ORF">GCM10011425_03990</name>
</gene>
<reference evidence="1" key="1">
    <citation type="journal article" date="2014" name="Int. J. Syst. Evol. Microbiol.">
        <title>Complete genome sequence of Corynebacterium casei LMG S-19264T (=DSM 44701T), isolated from a smear-ripened cheese.</title>
        <authorList>
            <consortium name="US DOE Joint Genome Institute (JGI-PGF)"/>
            <person name="Walter F."/>
            <person name="Albersmeier A."/>
            <person name="Kalinowski J."/>
            <person name="Ruckert C."/>
        </authorList>
    </citation>
    <scope>NUCLEOTIDE SEQUENCE</scope>
    <source>
        <strain evidence="1">CCM 8711</strain>
    </source>
</reference>
<sequence>MKKIIFWLMVLFPTFLFAQESYWKVERVKPVMQTGLIFEAALGEMSNADYVIYDEAKKQVWYYSNNHAMEPYLLEKSLIKAKGKLVNESRIRTKIVGTELKILIYQDNNNIAFLACKKVADNKSAFLDKVNANKKK</sequence>
<accession>A0A917J756</accession>
<keyword evidence="2" id="KW-1185">Reference proteome</keyword>
<name>A0A917J756_9SPHI</name>
<dbReference type="RefSeq" id="WP_188413309.1">
    <property type="nucleotide sequence ID" value="NZ_BMDO01000001.1"/>
</dbReference>
<proteinExistence type="predicted"/>
<reference evidence="1" key="2">
    <citation type="submission" date="2020-09" db="EMBL/GenBank/DDBJ databases">
        <authorList>
            <person name="Sun Q."/>
            <person name="Sedlacek I."/>
        </authorList>
    </citation>
    <scope>NUCLEOTIDE SEQUENCE</scope>
    <source>
        <strain evidence="1">CCM 8711</strain>
    </source>
</reference>
<dbReference type="EMBL" id="BMDO01000001">
    <property type="protein sequence ID" value="GGI49187.1"/>
    <property type="molecule type" value="Genomic_DNA"/>
</dbReference>
<protein>
    <submittedName>
        <fullName evidence="1">Uncharacterized protein</fullName>
    </submittedName>
</protein>
<evidence type="ECO:0000313" key="2">
    <source>
        <dbReference type="Proteomes" id="UP000662074"/>
    </source>
</evidence>
<comment type="caution">
    <text evidence="1">The sequence shown here is derived from an EMBL/GenBank/DDBJ whole genome shotgun (WGS) entry which is preliminary data.</text>
</comment>
<dbReference type="AlphaFoldDB" id="A0A917J756"/>
<evidence type="ECO:0000313" key="1">
    <source>
        <dbReference type="EMBL" id="GGI49187.1"/>
    </source>
</evidence>
<dbReference type="Proteomes" id="UP000662074">
    <property type="component" value="Unassembled WGS sequence"/>
</dbReference>
<organism evidence="1 2">
    <name type="scientific">Mucilaginibacter galii</name>
    <dbReference type="NCBI Taxonomy" id="2005073"/>
    <lineage>
        <taxon>Bacteria</taxon>
        <taxon>Pseudomonadati</taxon>
        <taxon>Bacteroidota</taxon>
        <taxon>Sphingobacteriia</taxon>
        <taxon>Sphingobacteriales</taxon>
        <taxon>Sphingobacteriaceae</taxon>
        <taxon>Mucilaginibacter</taxon>
    </lineage>
</organism>